<evidence type="ECO:0000313" key="3">
    <source>
        <dbReference type="Proteomes" id="UP000522163"/>
    </source>
</evidence>
<feature type="transmembrane region" description="Helical" evidence="1">
    <location>
        <begin position="78"/>
        <end position="95"/>
    </location>
</feature>
<dbReference type="Pfam" id="PF12822">
    <property type="entry name" value="ECF_trnsprt"/>
    <property type="match status" value="1"/>
</dbReference>
<keyword evidence="1" id="KW-0472">Membrane</keyword>
<gene>
    <name evidence="2" type="ORF">HNQ46_001924</name>
</gene>
<dbReference type="NCBIfam" id="TIGR04518">
    <property type="entry name" value="ECF_S_folT_fam"/>
    <property type="match status" value="1"/>
</dbReference>
<protein>
    <submittedName>
        <fullName evidence="2">ECF transporter S component (Folate family)</fullName>
    </submittedName>
</protein>
<evidence type="ECO:0000256" key="1">
    <source>
        <dbReference type="SAM" id="Phobius"/>
    </source>
</evidence>
<feature type="transmembrane region" description="Helical" evidence="1">
    <location>
        <begin position="102"/>
        <end position="123"/>
    </location>
</feature>
<dbReference type="RefSeq" id="WP_183684476.1">
    <property type="nucleotide sequence ID" value="NZ_JACHHH010000010.1"/>
</dbReference>
<accession>A0A7W9SGV1</accession>
<organism evidence="2 3">
    <name type="scientific">Oribacterium sinus</name>
    <dbReference type="NCBI Taxonomy" id="237576"/>
    <lineage>
        <taxon>Bacteria</taxon>
        <taxon>Bacillati</taxon>
        <taxon>Bacillota</taxon>
        <taxon>Clostridia</taxon>
        <taxon>Lachnospirales</taxon>
        <taxon>Lachnospiraceae</taxon>
        <taxon>Oribacterium</taxon>
    </lineage>
</organism>
<dbReference type="EMBL" id="JACHHH010000010">
    <property type="protein sequence ID" value="MBB6041933.1"/>
    <property type="molecule type" value="Genomic_DNA"/>
</dbReference>
<sequence>MNKNVFNVKNLVTFSMLVAIQIILTRFLSVQAWNFRIGFGFVPIVFASVYLGMVPAVLIACVSDILGCFLFSPFPYMPGYTLSVGLTAVIYSLCLEKNRSQYRILLAILISQLLCSLVINSYLLTLSTGSPLLPLMQFRVLQVLINSILQYFAINAIVLLFEKRKIFHAIAK</sequence>
<keyword evidence="1" id="KW-0812">Transmembrane</keyword>
<proteinExistence type="predicted"/>
<feature type="transmembrane region" description="Helical" evidence="1">
    <location>
        <begin position="41"/>
        <end position="72"/>
    </location>
</feature>
<dbReference type="AlphaFoldDB" id="A0A7W9SGV1"/>
<name>A0A7W9SGV1_9FIRM</name>
<feature type="transmembrane region" description="Helical" evidence="1">
    <location>
        <begin position="143"/>
        <end position="161"/>
    </location>
</feature>
<comment type="caution">
    <text evidence="2">The sequence shown here is derived from an EMBL/GenBank/DDBJ whole genome shotgun (WGS) entry which is preliminary data.</text>
</comment>
<keyword evidence="1" id="KW-1133">Transmembrane helix</keyword>
<feature type="transmembrane region" description="Helical" evidence="1">
    <location>
        <begin position="12"/>
        <end position="29"/>
    </location>
</feature>
<evidence type="ECO:0000313" key="2">
    <source>
        <dbReference type="EMBL" id="MBB6041933.1"/>
    </source>
</evidence>
<dbReference type="InterPro" id="IPR024529">
    <property type="entry name" value="ECF_trnsprt_substrate-spec"/>
</dbReference>
<dbReference type="GeneID" id="85015455"/>
<dbReference type="InterPro" id="IPR030949">
    <property type="entry name" value="ECF_S_folate_fam"/>
</dbReference>
<dbReference type="Gene3D" id="1.10.1760.20">
    <property type="match status" value="1"/>
</dbReference>
<reference evidence="2 3" key="1">
    <citation type="submission" date="2020-08" db="EMBL/GenBank/DDBJ databases">
        <title>Genomic Encyclopedia of Type Strains, Phase IV (KMG-IV): sequencing the most valuable type-strain genomes for metagenomic binning, comparative biology and taxonomic classification.</title>
        <authorList>
            <person name="Goeker M."/>
        </authorList>
    </citation>
    <scope>NUCLEOTIDE SEQUENCE [LARGE SCALE GENOMIC DNA]</scope>
    <source>
        <strain evidence="2 3">DSM 17245</strain>
    </source>
</reference>
<dbReference type="Proteomes" id="UP000522163">
    <property type="component" value="Unassembled WGS sequence"/>
</dbReference>
<dbReference type="GO" id="GO:0022857">
    <property type="term" value="F:transmembrane transporter activity"/>
    <property type="evidence" value="ECO:0007669"/>
    <property type="project" value="InterPro"/>
</dbReference>